<name>A0ACB9VX41_CHAAC</name>
<evidence type="ECO:0000313" key="1">
    <source>
        <dbReference type="EMBL" id="KAI4804689.1"/>
    </source>
</evidence>
<keyword evidence="2" id="KW-1185">Reference proteome</keyword>
<evidence type="ECO:0000313" key="2">
    <source>
        <dbReference type="Proteomes" id="UP001057452"/>
    </source>
</evidence>
<accession>A0ACB9VX41</accession>
<gene>
    <name evidence="1" type="ORF">KUCAC02_026308</name>
</gene>
<proteinExistence type="predicted"/>
<protein>
    <submittedName>
        <fullName evidence="1">Uncharacterized protein</fullName>
    </submittedName>
</protein>
<comment type="caution">
    <text evidence="1">The sequence shown here is derived from an EMBL/GenBank/DDBJ whole genome shotgun (WGS) entry which is preliminary data.</text>
</comment>
<sequence length="482" mass="54715">MRRGTGSCLRLLTLTLLWVSVRGFPTTSRDRNSSASAPQVKAEPHGGDLQTLQELQQENLLQTLPSGPSLPRSRHRWSPGVLPLPEPKEDSETFVLDLRNFPELANADMSSQNPNIQVTIEVVGDSQAETEVEMDLVKGGQHNDWSVSSSEWANSHKKLFWPLFWEYPDQLENGLEKSTQEEQSEEYTYDPEESVLSGVGGEWGGHWNTGWDAKDNYEYEAWSDWAPCSVTCGTGTQKRTRSCGYACTATESRTCDLEDCAMRKNKNANSVQMIKDNVSREDILYSETQQRDQYNTQYLRKDNSPDSLDTNVDSCEKWLSCKNDFLEMYLHQMLTELPSCPCSFPSEAVYSAVNIQDGPLRKTYRWRDASGPKERLDIYKPSARFCLRSMLSYDSTTLAAQHCCYDDQLKLITRGKGAGAPNLISTEFSPELHYKVDVLPWILCKGDWSLFHSVRPPNNGLSCLENPTEQVFQTDLKEAREY</sequence>
<dbReference type="Proteomes" id="UP001057452">
    <property type="component" value="Chromosome 15"/>
</dbReference>
<dbReference type="EMBL" id="CM043799">
    <property type="protein sequence ID" value="KAI4804689.1"/>
    <property type="molecule type" value="Genomic_DNA"/>
</dbReference>
<reference evidence="1" key="1">
    <citation type="submission" date="2022-05" db="EMBL/GenBank/DDBJ databases">
        <title>Chromosome-level genome of Chaenocephalus aceratus.</title>
        <authorList>
            <person name="Park H."/>
        </authorList>
    </citation>
    <scope>NUCLEOTIDE SEQUENCE</scope>
    <source>
        <strain evidence="1">KU_202001</strain>
    </source>
</reference>
<organism evidence="1 2">
    <name type="scientific">Chaenocephalus aceratus</name>
    <name type="common">Blackfin icefish</name>
    <name type="synonym">Chaenichthys aceratus</name>
    <dbReference type="NCBI Taxonomy" id="36190"/>
    <lineage>
        <taxon>Eukaryota</taxon>
        <taxon>Metazoa</taxon>
        <taxon>Chordata</taxon>
        <taxon>Craniata</taxon>
        <taxon>Vertebrata</taxon>
        <taxon>Euteleostomi</taxon>
        <taxon>Actinopterygii</taxon>
        <taxon>Neopterygii</taxon>
        <taxon>Teleostei</taxon>
        <taxon>Neoteleostei</taxon>
        <taxon>Acanthomorphata</taxon>
        <taxon>Eupercaria</taxon>
        <taxon>Perciformes</taxon>
        <taxon>Notothenioidei</taxon>
        <taxon>Channichthyidae</taxon>
        <taxon>Chaenocephalus</taxon>
    </lineage>
</organism>